<evidence type="ECO:0008006" key="3">
    <source>
        <dbReference type="Google" id="ProtNLM"/>
    </source>
</evidence>
<dbReference type="PANTHER" id="PTHR24559:SF444">
    <property type="entry name" value="REVERSE TRANSCRIPTASE DOMAIN-CONTAINING PROTEIN"/>
    <property type="match status" value="1"/>
</dbReference>
<reference evidence="1 2" key="1">
    <citation type="submission" date="2014-09" db="EMBL/GenBank/DDBJ databases">
        <authorList>
            <person name="Ellenberger Sabrina"/>
        </authorList>
    </citation>
    <scope>NUCLEOTIDE SEQUENCE [LARGE SCALE GENOMIC DNA]</scope>
    <source>
        <strain evidence="1 2">CBS 412.66</strain>
    </source>
</reference>
<dbReference type="PANTHER" id="PTHR24559">
    <property type="entry name" value="TRANSPOSON TY3-I GAG-POL POLYPROTEIN"/>
    <property type="match status" value="1"/>
</dbReference>
<accession>A0A0B7NC28</accession>
<dbReference type="STRING" id="35722.A0A0B7NC28"/>
<dbReference type="InterPro" id="IPR043128">
    <property type="entry name" value="Rev_trsase/Diguanyl_cyclase"/>
</dbReference>
<dbReference type="Gene3D" id="3.10.10.10">
    <property type="entry name" value="HIV Type 1 Reverse Transcriptase, subunit A, domain 1"/>
    <property type="match status" value="1"/>
</dbReference>
<dbReference type="EMBL" id="LN728830">
    <property type="protein sequence ID" value="CEP12913.1"/>
    <property type="molecule type" value="Genomic_DNA"/>
</dbReference>
<dbReference type="Proteomes" id="UP000054107">
    <property type="component" value="Unassembled WGS sequence"/>
</dbReference>
<evidence type="ECO:0000313" key="1">
    <source>
        <dbReference type="EMBL" id="CEP12913.1"/>
    </source>
</evidence>
<dbReference type="OrthoDB" id="5599418at2759"/>
<dbReference type="Gene3D" id="3.30.70.270">
    <property type="match status" value="1"/>
</dbReference>
<gene>
    <name evidence="1" type="primary">PARPA_06931.1 scaffold 25142</name>
</gene>
<protein>
    <recommendedName>
        <fullName evidence="3">Reverse transcriptase domain-containing protein</fullName>
    </recommendedName>
</protein>
<name>A0A0B7NC28_9FUNG</name>
<sequence length="153" mass="17810">MLIDVLLKKYHRLVEKEEQQTLTSVPYTHSLDTGTAQLVVTRNYRRSSSENAAIQQEVEVMLQNRVIVPSNREWCSPVVLIKKLDGTYRFCADDYRKLYKITVKDTHHPLRLISDLLDQPQGYYNWFSTCDLKSGFWQPPLKQDDGSAKKTAF</sequence>
<dbReference type="SUPFAM" id="SSF56672">
    <property type="entry name" value="DNA/RNA polymerases"/>
    <property type="match status" value="1"/>
</dbReference>
<organism evidence="1 2">
    <name type="scientific">Parasitella parasitica</name>
    <dbReference type="NCBI Taxonomy" id="35722"/>
    <lineage>
        <taxon>Eukaryota</taxon>
        <taxon>Fungi</taxon>
        <taxon>Fungi incertae sedis</taxon>
        <taxon>Mucoromycota</taxon>
        <taxon>Mucoromycotina</taxon>
        <taxon>Mucoromycetes</taxon>
        <taxon>Mucorales</taxon>
        <taxon>Mucorineae</taxon>
        <taxon>Mucoraceae</taxon>
        <taxon>Parasitella</taxon>
    </lineage>
</organism>
<proteinExistence type="predicted"/>
<dbReference type="AlphaFoldDB" id="A0A0B7NC28"/>
<dbReference type="InterPro" id="IPR053134">
    <property type="entry name" value="RNA-dir_DNA_polymerase"/>
</dbReference>
<dbReference type="InterPro" id="IPR043502">
    <property type="entry name" value="DNA/RNA_pol_sf"/>
</dbReference>
<evidence type="ECO:0000313" key="2">
    <source>
        <dbReference type="Proteomes" id="UP000054107"/>
    </source>
</evidence>
<keyword evidence="2" id="KW-1185">Reference proteome</keyword>